<sequence>MTEKEAKFVAYWETVMKRGRLRYALLHGSIFGFLIFLFTFIFSFLDDSYDAMFVVPKVFGSLLIFIIGGIIFEGGYTWWMNTKKYKRLTP</sequence>
<evidence type="ECO:0000313" key="2">
    <source>
        <dbReference type="EMBL" id="MDR6966836.1"/>
    </source>
</evidence>
<evidence type="ECO:0000313" key="3">
    <source>
        <dbReference type="Proteomes" id="UP001255185"/>
    </source>
</evidence>
<keyword evidence="1" id="KW-1133">Transmembrane helix</keyword>
<name>A0ABU1TLV4_9FLAO</name>
<feature type="transmembrane region" description="Helical" evidence="1">
    <location>
        <begin position="57"/>
        <end position="79"/>
    </location>
</feature>
<feature type="transmembrane region" description="Helical" evidence="1">
    <location>
        <begin position="21"/>
        <end position="45"/>
    </location>
</feature>
<gene>
    <name evidence="2" type="ORF">J2X31_000834</name>
</gene>
<keyword evidence="1" id="KW-0472">Membrane</keyword>
<dbReference type="Proteomes" id="UP001255185">
    <property type="component" value="Unassembled WGS sequence"/>
</dbReference>
<protein>
    <recommendedName>
        <fullName evidence="4">2TM domain-containing protein</fullName>
    </recommendedName>
</protein>
<reference evidence="2 3" key="1">
    <citation type="submission" date="2023-07" db="EMBL/GenBank/DDBJ databases">
        <title>Sorghum-associated microbial communities from plants grown in Nebraska, USA.</title>
        <authorList>
            <person name="Schachtman D."/>
        </authorList>
    </citation>
    <scope>NUCLEOTIDE SEQUENCE [LARGE SCALE GENOMIC DNA]</scope>
    <source>
        <strain evidence="2 3">3773</strain>
    </source>
</reference>
<organism evidence="2 3">
    <name type="scientific">Flavobacterium arsenatis</name>
    <dbReference type="NCBI Taxonomy" id="1484332"/>
    <lineage>
        <taxon>Bacteria</taxon>
        <taxon>Pseudomonadati</taxon>
        <taxon>Bacteroidota</taxon>
        <taxon>Flavobacteriia</taxon>
        <taxon>Flavobacteriales</taxon>
        <taxon>Flavobacteriaceae</taxon>
        <taxon>Flavobacterium</taxon>
    </lineage>
</organism>
<keyword evidence="1" id="KW-0812">Transmembrane</keyword>
<comment type="caution">
    <text evidence="2">The sequence shown here is derived from an EMBL/GenBank/DDBJ whole genome shotgun (WGS) entry which is preliminary data.</text>
</comment>
<proteinExistence type="predicted"/>
<evidence type="ECO:0000256" key="1">
    <source>
        <dbReference type="SAM" id="Phobius"/>
    </source>
</evidence>
<accession>A0ABU1TLV4</accession>
<dbReference type="EMBL" id="JAVDVI010000002">
    <property type="protein sequence ID" value="MDR6966836.1"/>
    <property type="molecule type" value="Genomic_DNA"/>
</dbReference>
<evidence type="ECO:0008006" key="4">
    <source>
        <dbReference type="Google" id="ProtNLM"/>
    </source>
</evidence>
<dbReference type="RefSeq" id="WP_310024663.1">
    <property type="nucleotide sequence ID" value="NZ_JAVDVI010000002.1"/>
</dbReference>
<keyword evidence="3" id="KW-1185">Reference proteome</keyword>